<evidence type="ECO:0000256" key="4">
    <source>
        <dbReference type="ARBA" id="ARBA00023163"/>
    </source>
</evidence>
<evidence type="ECO:0000313" key="7">
    <source>
        <dbReference type="Proteomes" id="UP000253529"/>
    </source>
</evidence>
<accession>A0A366ELL9</accession>
<reference evidence="6 7" key="1">
    <citation type="submission" date="2018-06" db="EMBL/GenBank/DDBJ databases">
        <title>Genomic Encyclopedia of Type Strains, Phase IV (KMG-IV): sequencing the most valuable type-strain genomes for metagenomic binning, comparative biology and taxonomic classification.</title>
        <authorList>
            <person name="Goeker M."/>
        </authorList>
    </citation>
    <scope>NUCLEOTIDE SEQUENCE [LARGE SCALE GENOMIC DNA]</scope>
    <source>
        <strain evidence="6 7">DSM 24875</strain>
    </source>
</reference>
<dbReference type="AlphaFoldDB" id="A0A366ELL9"/>
<dbReference type="InterPro" id="IPR000847">
    <property type="entry name" value="LysR_HTH_N"/>
</dbReference>
<dbReference type="SUPFAM" id="SSF53850">
    <property type="entry name" value="Periplasmic binding protein-like II"/>
    <property type="match status" value="1"/>
</dbReference>
<dbReference type="OrthoDB" id="9813056at2"/>
<name>A0A366ELL9_9HYPH</name>
<dbReference type="InterPro" id="IPR058163">
    <property type="entry name" value="LysR-type_TF_proteobact-type"/>
</dbReference>
<sequence length="300" mass="32829">MPAEDLNDLAAFLAVARECSFTRAAAKLGVSQSALSQTVRALEARFGVRLLTRTTRSVAPTEAGERLLRTVGPRIEEIQAEIESLSELREKPAGTIRITAGDHAVHSVLWPKLAKFLPNYPDIKVELFIDNGLTDIVAGRYDAGVRFGEQVARDMIAVRIGPDVRFAVVGAKSYFARRPPPLTPHDLVGHNCVGLRLPTSGGLYAWEFEKDGREVRVRVEGQLVFNGVLPIVEAARAGLGLAHVPEDLAEPYLAGGDLVRVLEDWCAPWSGYRLYYPSRRQSSPAFALLVDALRHRGAAN</sequence>
<keyword evidence="3 6" id="KW-0238">DNA-binding</keyword>
<keyword evidence="4" id="KW-0804">Transcription</keyword>
<keyword evidence="7" id="KW-1185">Reference proteome</keyword>
<dbReference type="PROSITE" id="PS50931">
    <property type="entry name" value="HTH_LYSR"/>
    <property type="match status" value="1"/>
</dbReference>
<dbReference type="EMBL" id="QNRK01000045">
    <property type="protein sequence ID" value="RBP03273.1"/>
    <property type="molecule type" value="Genomic_DNA"/>
</dbReference>
<dbReference type="Proteomes" id="UP000253529">
    <property type="component" value="Unassembled WGS sequence"/>
</dbReference>
<dbReference type="InterPro" id="IPR036390">
    <property type="entry name" value="WH_DNA-bd_sf"/>
</dbReference>
<dbReference type="Gene3D" id="1.10.10.10">
    <property type="entry name" value="Winged helix-like DNA-binding domain superfamily/Winged helix DNA-binding domain"/>
    <property type="match status" value="1"/>
</dbReference>
<dbReference type="PRINTS" id="PR00039">
    <property type="entry name" value="HTHLYSR"/>
</dbReference>
<dbReference type="InterPro" id="IPR005119">
    <property type="entry name" value="LysR_subst-bd"/>
</dbReference>
<dbReference type="InterPro" id="IPR036388">
    <property type="entry name" value="WH-like_DNA-bd_sf"/>
</dbReference>
<dbReference type="PANTHER" id="PTHR30537:SF1">
    <property type="entry name" value="HTH-TYPE TRANSCRIPTIONAL REGULATOR PGRR"/>
    <property type="match status" value="1"/>
</dbReference>
<evidence type="ECO:0000313" key="6">
    <source>
        <dbReference type="EMBL" id="RBP03273.1"/>
    </source>
</evidence>
<proteinExistence type="inferred from homology"/>
<dbReference type="CDD" id="cd08474">
    <property type="entry name" value="PBP2_CrgA_like_5"/>
    <property type="match status" value="1"/>
</dbReference>
<protein>
    <submittedName>
        <fullName evidence="6">DNA-binding transcriptional LysR family regulator</fullName>
    </submittedName>
</protein>
<keyword evidence="2" id="KW-0805">Transcription regulation</keyword>
<comment type="similarity">
    <text evidence="1">Belongs to the LysR transcriptional regulatory family.</text>
</comment>
<organism evidence="6 7">
    <name type="scientific">Roseiarcus fermentans</name>
    <dbReference type="NCBI Taxonomy" id="1473586"/>
    <lineage>
        <taxon>Bacteria</taxon>
        <taxon>Pseudomonadati</taxon>
        <taxon>Pseudomonadota</taxon>
        <taxon>Alphaproteobacteria</taxon>
        <taxon>Hyphomicrobiales</taxon>
        <taxon>Roseiarcaceae</taxon>
        <taxon>Roseiarcus</taxon>
    </lineage>
</organism>
<dbReference type="GO" id="GO:0006351">
    <property type="term" value="P:DNA-templated transcription"/>
    <property type="evidence" value="ECO:0007669"/>
    <property type="project" value="TreeGrafter"/>
</dbReference>
<dbReference type="FunFam" id="3.40.190.290:FF:000012">
    <property type="entry name" value="Transcriptional regulator, LysR family"/>
    <property type="match status" value="1"/>
</dbReference>
<comment type="caution">
    <text evidence="6">The sequence shown here is derived from an EMBL/GenBank/DDBJ whole genome shotgun (WGS) entry which is preliminary data.</text>
</comment>
<dbReference type="Pfam" id="PF00126">
    <property type="entry name" value="HTH_1"/>
    <property type="match status" value="1"/>
</dbReference>
<gene>
    <name evidence="6" type="ORF">DFR50_14526</name>
</gene>
<evidence type="ECO:0000256" key="3">
    <source>
        <dbReference type="ARBA" id="ARBA00023125"/>
    </source>
</evidence>
<dbReference type="Pfam" id="PF03466">
    <property type="entry name" value="LysR_substrate"/>
    <property type="match status" value="1"/>
</dbReference>
<evidence type="ECO:0000256" key="2">
    <source>
        <dbReference type="ARBA" id="ARBA00023015"/>
    </source>
</evidence>
<feature type="domain" description="HTH lysR-type" evidence="5">
    <location>
        <begin position="4"/>
        <end position="61"/>
    </location>
</feature>
<dbReference type="FunFam" id="1.10.10.10:FF:000001">
    <property type="entry name" value="LysR family transcriptional regulator"/>
    <property type="match status" value="1"/>
</dbReference>
<dbReference type="PANTHER" id="PTHR30537">
    <property type="entry name" value="HTH-TYPE TRANSCRIPTIONAL REGULATOR"/>
    <property type="match status" value="1"/>
</dbReference>
<evidence type="ECO:0000259" key="5">
    <source>
        <dbReference type="PROSITE" id="PS50931"/>
    </source>
</evidence>
<dbReference type="GO" id="GO:0003700">
    <property type="term" value="F:DNA-binding transcription factor activity"/>
    <property type="evidence" value="ECO:0007669"/>
    <property type="project" value="InterPro"/>
</dbReference>
<evidence type="ECO:0000256" key="1">
    <source>
        <dbReference type="ARBA" id="ARBA00009437"/>
    </source>
</evidence>
<dbReference type="RefSeq" id="WP_113892890.1">
    <property type="nucleotide sequence ID" value="NZ_QNRK01000045.1"/>
</dbReference>
<dbReference type="GO" id="GO:0043565">
    <property type="term" value="F:sequence-specific DNA binding"/>
    <property type="evidence" value="ECO:0007669"/>
    <property type="project" value="TreeGrafter"/>
</dbReference>
<dbReference type="SUPFAM" id="SSF46785">
    <property type="entry name" value="Winged helix' DNA-binding domain"/>
    <property type="match status" value="1"/>
</dbReference>
<dbReference type="Gene3D" id="3.40.190.290">
    <property type="match status" value="1"/>
</dbReference>